<dbReference type="GO" id="GO:0005524">
    <property type="term" value="F:ATP binding"/>
    <property type="evidence" value="ECO:0007669"/>
    <property type="project" value="InterPro"/>
</dbReference>
<evidence type="ECO:0000256" key="1">
    <source>
        <dbReference type="ARBA" id="ARBA00022679"/>
    </source>
</evidence>
<dbReference type="GO" id="GO:0006139">
    <property type="term" value="P:nucleobase-containing compound metabolic process"/>
    <property type="evidence" value="ECO:0007669"/>
    <property type="project" value="InterPro"/>
</dbReference>
<dbReference type="GeneID" id="108622118"/>
<comment type="similarity">
    <text evidence="4">Belongs to the adenylate kinase family.</text>
</comment>
<sequence>SGTLTNGVAKKYGLCEIITADIIRHEVAKRSERALALARLISEGQLVPRSILVELIALKMLAQLSNNKGFIVSGFPRELSESELFDREIRPPDLVLYLNVRDSVLSDRIMSRSVKETERMSINFDHIKSMINDFHKRNKPIIKYYDQVLVMIDAEHDTLTVFEAVCQAIDPVLVNFPGFNIVIASTSNCTNASAQKNTNANVSSATNATTSKSDNTKVKK</sequence>
<keyword evidence="6" id="KW-1185">Reference proteome</keyword>
<dbReference type="RefSeq" id="XP_017875288.1">
    <property type="nucleotide sequence ID" value="XM_018019799.2"/>
</dbReference>
<dbReference type="KEGG" id="ccal:108622118"/>
<dbReference type="CDD" id="cd01428">
    <property type="entry name" value="ADK"/>
    <property type="match status" value="1"/>
</dbReference>
<keyword evidence="2" id="KW-0547">Nucleotide-binding</keyword>
<dbReference type="SUPFAM" id="SSF52540">
    <property type="entry name" value="P-loop containing nucleoside triphosphate hydrolases"/>
    <property type="match status" value="1"/>
</dbReference>
<dbReference type="GO" id="GO:0019205">
    <property type="term" value="F:nucleobase-containing compound kinase activity"/>
    <property type="evidence" value="ECO:0007669"/>
    <property type="project" value="InterPro"/>
</dbReference>
<dbReference type="PRINTS" id="PR00094">
    <property type="entry name" value="ADENYLTKNASE"/>
</dbReference>
<reference evidence="7" key="1">
    <citation type="submission" date="2025-08" db="UniProtKB">
        <authorList>
            <consortium name="RefSeq"/>
        </authorList>
    </citation>
    <scope>IDENTIFICATION</scope>
    <source>
        <tissue evidence="7">Whole body</tissue>
    </source>
</reference>
<keyword evidence="1 4" id="KW-0808">Transferase</keyword>
<evidence type="ECO:0000256" key="3">
    <source>
        <dbReference type="ARBA" id="ARBA00022777"/>
    </source>
</evidence>
<proteinExistence type="inferred from homology"/>
<keyword evidence="3 4" id="KW-0418">Kinase</keyword>
<evidence type="ECO:0000256" key="5">
    <source>
        <dbReference type="SAM" id="MobiDB-lite"/>
    </source>
</evidence>
<name>A0AAJ7IS31_9HYME</name>
<dbReference type="AlphaFoldDB" id="A0AAJ7IS31"/>
<evidence type="ECO:0000313" key="7">
    <source>
        <dbReference type="RefSeq" id="XP_017875288.1"/>
    </source>
</evidence>
<dbReference type="Gene3D" id="3.40.50.300">
    <property type="entry name" value="P-loop containing nucleotide triphosphate hydrolases"/>
    <property type="match status" value="1"/>
</dbReference>
<gene>
    <name evidence="7" type="primary">LOC108622118</name>
</gene>
<evidence type="ECO:0000313" key="6">
    <source>
        <dbReference type="Proteomes" id="UP000694925"/>
    </source>
</evidence>
<feature type="region of interest" description="Disordered" evidence="5">
    <location>
        <begin position="197"/>
        <end position="220"/>
    </location>
</feature>
<dbReference type="Proteomes" id="UP000694925">
    <property type="component" value="Unplaced"/>
</dbReference>
<feature type="compositionally biased region" description="Low complexity" evidence="5">
    <location>
        <begin position="197"/>
        <end position="213"/>
    </location>
</feature>
<feature type="non-terminal residue" evidence="7">
    <location>
        <position position="1"/>
    </location>
</feature>
<organism evidence="6 7">
    <name type="scientific">Ceratina calcarata</name>
    <dbReference type="NCBI Taxonomy" id="156304"/>
    <lineage>
        <taxon>Eukaryota</taxon>
        <taxon>Metazoa</taxon>
        <taxon>Ecdysozoa</taxon>
        <taxon>Arthropoda</taxon>
        <taxon>Hexapoda</taxon>
        <taxon>Insecta</taxon>
        <taxon>Pterygota</taxon>
        <taxon>Neoptera</taxon>
        <taxon>Endopterygota</taxon>
        <taxon>Hymenoptera</taxon>
        <taxon>Apocrita</taxon>
        <taxon>Aculeata</taxon>
        <taxon>Apoidea</taxon>
        <taxon>Anthophila</taxon>
        <taxon>Apidae</taxon>
        <taxon>Ceratina</taxon>
        <taxon>Zadontomerus</taxon>
    </lineage>
</organism>
<dbReference type="InterPro" id="IPR027417">
    <property type="entry name" value="P-loop_NTPase"/>
</dbReference>
<dbReference type="InterPro" id="IPR000850">
    <property type="entry name" value="Adenylat/UMP-CMP_kin"/>
</dbReference>
<accession>A0AAJ7IS31</accession>
<evidence type="ECO:0000256" key="4">
    <source>
        <dbReference type="RuleBase" id="RU003330"/>
    </source>
</evidence>
<evidence type="ECO:0000256" key="2">
    <source>
        <dbReference type="ARBA" id="ARBA00022741"/>
    </source>
</evidence>
<protein>
    <submittedName>
        <fullName evidence="7">Adenylate kinase isoenzyme 1-like</fullName>
    </submittedName>
</protein>
<dbReference type="Pfam" id="PF00406">
    <property type="entry name" value="ADK"/>
    <property type="match status" value="1"/>
</dbReference>
<dbReference type="PANTHER" id="PTHR23359">
    <property type="entry name" value="NUCLEOTIDE KINASE"/>
    <property type="match status" value="1"/>
</dbReference>